<reference evidence="1" key="1">
    <citation type="submission" date="2018-04" db="EMBL/GenBank/DDBJ databases">
        <title>Transcriptome of Schizaphis graminum biotype I.</title>
        <authorList>
            <person name="Scully E.D."/>
            <person name="Geib S.M."/>
            <person name="Palmer N.A."/>
            <person name="Koch K."/>
            <person name="Bradshaw J."/>
            <person name="Heng-Moss T."/>
            <person name="Sarath G."/>
        </authorList>
    </citation>
    <scope>NUCLEOTIDE SEQUENCE</scope>
</reference>
<sequence length="297" mass="32978">MRLTPEKSECVVLTKKYIYRDPVLHIDGCPVALKRAVRYLGVQLDTRLSFGVHVESVTTGARKAASALGRLMPNVGGPAQCKRSLLMSVVHSRLLYDAEVWADEVQHVAKYRNLMLQGQKYAALRVARCYRTVSDIAALVLAGMPPVTLQAIVRKRATALRREGAVLTAYVIHNLHSSAQNRAFKTSARELYAHSNVEELVDGDFASLQAEEDSYAGKYSGFTLSCIDGLLLGVYDYTPMGGSSYLPLPESILSRNAVINPQNIDRQCFKWAILAKHVPNDRARASRRELFEGRTQI</sequence>
<dbReference type="EMBL" id="GGMR01013328">
    <property type="protein sequence ID" value="MBY25947.1"/>
    <property type="molecule type" value="Transcribed_RNA"/>
</dbReference>
<name>A0A2S2P918_SCHGA</name>
<proteinExistence type="predicted"/>
<gene>
    <name evidence="1" type="primary">Y2R2_2</name>
    <name evidence="1" type="ORF">g.57166</name>
</gene>
<accession>A0A2S2P918</accession>
<protein>
    <submittedName>
        <fullName evidence="1">Uncharacterized protein</fullName>
    </submittedName>
</protein>
<organism evidence="1">
    <name type="scientific">Schizaphis graminum</name>
    <name type="common">Green bug aphid</name>
    <dbReference type="NCBI Taxonomy" id="13262"/>
    <lineage>
        <taxon>Eukaryota</taxon>
        <taxon>Metazoa</taxon>
        <taxon>Ecdysozoa</taxon>
        <taxon>Arthropoda</taxon>
        <taxon>Hexapoda</taxon>
        <taxon>Insecta</taxon>
        <taxon>Pterygota</taxon>
        <taxon>Neoptera</taxon>
        <taxon>Paraneoptera</taxon>
        <taxon>Hemiptera</taxon>
        <taxon>Sternorrhyncha</taxon>
        <taxon>Aphidomorpha</taxon>
        <taxon>Aphidoidea</taxon>
        <taxon>Aphididae</taxon>
        <taxon>Aphidini</taxon>
        <taxon>Schizaphis</taxon>
    </lineage>
</organism>
<dbReference type="AlphaFoldDB" id="A0A2S2P918"/>
<evidence type="ECO:0000313" key="1">
    <source>
        <dbReference type="EMBL" id="MBY25947.1"/>
    </source>
</evidence>